<feature type="domain" description="C2H2-type" evidence="1">
    <location>
        <begin position="6"/>
        <end position="28"/>
    </location>
</feature>
<evidence type="ECO:0000259" key="1">
    <source>
        <dbReference type="PROSITE" id="PS00028"/>
    </source>
</evidence>
<accession>A0A8D8S1H8</accession>
<dbReference type="AlphaFoldDB" id="A0A8D8S1H8"/>
<dbReference type="EMBL" id="HBUF01190653">
    <property type="protein sequence ID" value="CAG6658271.1"/>
    <property type="molecule type" value="Transcribed_RNA"/>
</dbReference>
<name>A0A8D8S1H8_9HEMI</name>
<dbReference type="PROSITE" id="PS00028">
    <property type="entry name" value="ZINC_FINGER_C2H2_1"/>
    <property type="match status" value="1"/>
</dbReference>
<dbReference type="EMBL" id="HBUF01190654">
    <property type="protein sequence ID" value="CAG6658272.1"/>
    <property type="molecule type" value="Transcribed_RNA"/>
</dbReference>
<protein>
    <recommendedName>
        <fullName evidence="1">C2H2-type domain-containing protein</fullName>
    </recommendedName>
</protein>
<organism evidence="2">
    <name type="scientific">Cacopsylla melanoneura</name>
    <dbReference type="NCBI Taxonomy" id="428564"/>
    <lineage>
        <taxon>Eukaryota</taxon>
        <taxon>Metazoa</taxon>
        <taxon>Ecdysozoa</taxon>
        <taxon>Arthropoda</taxon>
        <taxon>Hexapoda</taxon>
        <taxon>Insecta</taxon>
        <taxon>Pterygota</taxon>
        <taxon>Neoptera</taxon>
        <taxon>Paraneoptera</taxon>
        <taxon>Hemiptera</taxon>
        <taxon>Sternorrhyncha</taxon>
        <taxon>Psylloidea</taxon>
        <taxon>Psyllidae</taxon>
        <taxon>Psyllinae</taxon>
        <taxon>Cacopsylla</taxon>
    </lineage>
</organism>
<sequence>MNFGYCKVCNKNFSYIQNESEHYKSVLHLQVLYKSYASPCTLISSAFQSNIRTYFIKNYRFKIVGSFLENFVKEKFLNLCRVVMVDFKSMKLYQLKLLPFFGLTPL</sequence>
<evidence type="ECO:0000313" key="2">
    <source>
        <dbReference type="EMBL" id="CAG6658272.1"/>
    </source>
</evidence>
<dbReference type="EMBL" id="HBUF01190655">
    <property type="protein sequence ID" value="CAG6658273.1"/>
    <property type="molecule type" value="Transcribed_RNA"/>
</dbReference>
<reference evidence="2" key="1">
    <citation type="submission" date="2021-05" db="EMBL/GenBank/DDBJ databases">
        <authorList>
            <person name="Alioto T."/>
            <person name="Alioto T."/>
            <person name="Gomez Garrido J."/>
        </authorList>
    </citation>
    <scope>NUCLEOTIDE SEQUENCE</scope>
</reference>
<dbReference type="InterPro" id="IPR013087">
    <property type="entry name" value="Znf_C2H2_type"/>
</dbReference>
<proteinExistence type="predicted"/>